<evidence type="ECO:0008006" key="14">
    <source>
        <dbReference type="Google" id="ProtNLM"/>
    </source>
</evidence>
<accession>A0A7C9EF76</accession>
<dbReference type="PRINTS" id="PR00219">
    <property type="entry name" value="SYNAPTOBREVN"/>
</dbReference>
<dbReference type="InterPro" id="IPR042855">
    <property type="entry name" value="V_SNARE_CC"/>
</dbReference>
<evidence type="ECO:0000259" key="11">
    <source>
        <dbReference type="PROSITE" id="PS50859"/>
    </source>
</evidence>
<dbReference type="SMART" id="SM01270">
    <property type="entry name" value="Longin"/>
    <property type="match status" value="1"/>
</dbReference>
<evidence type="ECO:0000256" key="8">
    <source>
        <dbReference type="ARBA" id="ARBA00046280"/>
    </source>
</evidence>
<dbReference type="Gene3D" id="3.30.450.50">
    <property type="entry name" value="Longin domain"/>
    <property type="match status" value="1"/>
</dbReference>
<sequence>MNTDWFIYSFVARGAVILAEHTTQGSNLSGIAAQWLKTLTQPAHRKFTMSYDHNVVNFLTDDEYVYGVVAKESVGAQILFAFLERVKDDFKKIYGHGKGDAASEKSLSKSFGPVMKEHMLYVVNHAQEIGHLTNVKAQISEVQVVILDNIKKVLERGEHLNSVEDKANELHELSVEYRETAREIKRKMWYQNMKIKLVILGILLLILALIIWTSICHGFNCSN</sequence>
<dbReference type="Gene3D" id="1.20.5.110">
    <property type="match status" value="1"/>
</dbReference>
<dbReference type="SUPFAM" id="SSF58038">
    <property type="entry name" value="SNARE fusion complex"/>
    <property type="match status" value="1"/>
</dbReference>
<organism evidence="13">
    <name type="scientific">Opuntia streptacantha</name>
    <name type="common">Prickly pear cactus</name>
    <name type="synonym">Opuntia cardona</name>
    <dbReference type="NCBI Taxonomy" id="393608"/>
    <lineage>
        <taxon>Eukaryota</taxon>
        <taxon>Viridiplantae</taxon>
        <taxon>Streptophyta</taxon>
        <taxon>Embryophyta</taxon>
        <taxon>Tracheophyta</taxon>
        <taxon>Spermatophyta</taxon>
        <taxon>Magnoliopsida</taxon>
        <taxon>eudicotyledons</taxon>
        <taxon>Gunneridae</taxon>
        <taxon>Pentapetalae</taxon>
        <taxon>Caryophyllales</taxon>
        <taxon>Cactineae</taxon>
        <taxon>Cactaceae</taxon>
        <taxon>Opuntioideae</taxon>
        <taxon>Opuntia</taxon>
    </lineage>
</organism>
<evidence type="ECO:0000256" key="10">
    <source>
        <dbReference type="SAM" id="Phobius"/>
    </source>
</evidence>
<dbReference type="GO" id="GO:0016020">
    <property type="term" value="C:membrane"/>
    <property type="evidence" value="ECO:0007669"/>
    <property type="project" value="InterPro"/>
</dbReference>
<dbReference type="GO" id="GO:0012505">
    <property type="term" value="C:endomembrane system"/>
    <property type="evidence" value="ECO:0007669"/>
    <property type="project" value="UniProtKB-SubCell"/>
</dbReference>
<evidence type="ECO:0000256" key="5">
    <source>
        <dbReference type="ARBA" id="ARBA00022989"/>
    </source>
</evidence>
<dbReference type="GO" id="GO:0005737">
    <property type="term" value="C:cytoplasm"/>
    <property type="evidence" value="ECO:0007669"/>
    <property type="project" value="UniProtKB-ARBA"/>
</dbReference>
<keyword evidence="5 10" id="KW-1133">Transmembrane helix</keyword>
<dbReference type="PROSITE" id="PS50892">
    <property type="entry name" value="V_SNARE"/>
    <property type="match status" value="1"/>
</dbReference>
<comment type="similarity">
    <text evidence="1">Belongs to the synaptobrevin family.</text>
</comment>
<protein>
    <recommendedName>
        <fullName evidence="14">Longin domain-containing protein</fullName>
    </recommendedName>
</protein>
<dbReference type="CDD" id="cd14824">
    <property type="entry name" value="Longin"/>
    <property type="match status" value="1"/>
</dbReference>
<dbReference type="EMBL" id="GISG01233630">
    <property type="protein sequence ID" value="MBA4666902.1"/>
    <property type="molecule type" value="Transcribed_RNA"/>
</dbReference>
<proteinExistence type="inferred from homology"/>
<evidence type="ECO:0000259" key="12">
    <source>
        <dbReference type="PROSITE" id="PS50892"/>
    </source>
</evidence>
<evidence type="ECO:0000256" key="6">
    <source>
        <dbReference type="ARBA" id="ARBA00023136"/>
    </source>
</evidence>
<dbReference type="GO" id="GO:0016192">
    <property type="term" value="P:vesicle-mediated transport"/>
    <property type="evidence" value="ECO:0007669"/>
    <property type="project" value="InterPro"/>
</dbReference>
<evidence type="ECO:0000256" key="2">
    <source>
        <dbReference type="ARBA" id="ARBA00022448"/>
    </source>
</evidence>
<evidence type="ECO:0000256" key="1">
    <source>
        <dbReference type="ARBA" id="ARBA00008025"/>
    </source>
</evidence>
<dbReference type="GO" id="GO:0015031">
    <property type="term" value="P:protein transport"/>
    <property type="evidence" value="ECO:0007669"/>
    <property type="project" value="UniProtKB-KW"/>
</dbReference>
<dbReference type="PROSITE" id="PS50859">
    <property type="entry name" value="LONGIN"/>
    <property type="match status" value="1"/>
</dbReference>
<keyword evidence="9" id="KW-0175">Coiled coil</keyword>
<dbReference type="CDD" id="cd15843">
    <property type="entry name" value="R-SNARE"/>
    <property type="match status" value="1"/>
</dbReference>
<dbReference type="AlphaFoldDB" id="A0A7C9EF76"/>
<dbReference type="PANTHER" id="PTHR21136:SF72">
    <property type="entry name" value="VESICLE-ASSOCIATED MEMBRANE PROTEIN 724"/>
    <property type="match status" value="1"/>
</dbReference>
<keyword evidence="6 10" id="KW-0472">Membrane</keyword>
<evidence type="ECO:0000313" key="13">
    <source>
        <dbReference type="EMBL" id="MBA4666902.1"/>
    </source>
</evidence>
<dbReference type="SUPFAM" id="SSF64356">
    <property type="entry name" value="SNARE-like"/>
    <property type="match status" value="1"/>
</dbReference>
<comment type="subcellular location">
    <subcellularLocation>
        <location evidence="8">Endomembrane system</location>
        <topology evidence="8">Single-pass type IV membrane protein</topology>
    </subcellularLocation>
</comment>
<dbReference type="PANTHER" id="PTHR21136">
    <property type="entry name" value="SNARE PROTEINS"/>
    <property type="match status" value="1"/>
</dbReference>
<dbReference type="InterPro" id="IPR051097">
    <property type="entry name" value="Synaptobrevin-like_transport"/>
</dbReference>
<evidence type="ECO:0000256" key="3">
    <source>
        <dbReference type="ARBA" id="ARBA00022692"/>
    </source>
</evidence>
<reference evidence="13" key="1">
    <citation type="journal article" date="2013" name="J. Plant Res.">
        <title>Effect of fungi and light on seed germination of three Opuntia species from semiarid lands of central Mexico.</title>
        <authorList>
            <person name="Delgado-Sanchez P."/>
            <person name="Jimenez-Bremont J.F."/>
            <person name="Guerrero-Gonzalez Mde L."/>
            <person name="Flores J."/>
        </authorList>
    </citation>
    <scope>NUCLEOTIDE SEQUENCE</scope>
    <source>
        <tissue evidence="13">Cladode</tissue>
    </source>
</reference>
<feature type="domain" description="Longin" evidence="11">
    <location>
        <begin position="10"/>
        <end position="115"/>
    </location>
</feature>
<keyword evidence="3 10" id="KW-0812">Transmembrane</keyword>
<dbReference type="Pfam" id="PF13774">
    <property type="entry name" value="Longin"/>
    <property type="match status" value="1"/>
</dbReference>
<dbReference type="InterPro" id="IPR011012">
    <property type="entry name" value="Longin-like_dom_sf"/>
</dbReference>
<dbReference type="Pfam" id="PF00957">
    <property type="entry name" value="Synaptobrevin"/>
    <property type="match status" value="1"/>
</dbReference>
<feature type="transmembrane region" description="Helical" evidence="10">
    <location>
        <begin position="195"/>
        <end position="215"/>
    </location>
</feature>
<dbReference type="InterPro" id="IPR010908">
    <property type="entry name" value="Longin_dom"/>
</dbReference>
<evidence type="ECO:0000256" key="9">
    <source>
        <dbReference type="PROSITE-ProRule" id="PRU00290"/>
    </source>
</evidence>
<comment type="function">
    <text evidence="7">Involved in the targeting and/or fusion of transport vesicles to their target membrane.</text>
</comment>
<reference evidence="13" key="2">
    <citation type="submission" date="2020-07" db="EMBL/GenBank/DDBJ databases">
        <authorList>
            <person name="Vera ALvarez R."/>
            <person name="Arias-Moreno D.M."/>
            <person name="Jimenez-Jacinto V."/>
            <person name="Jimenez-Bremont J.F."/>
            <person name="Swaminathan K."/>
            <person name="Moose S.P."/>
            <person name="Guerrero-Gonzalez M.L."/>
            <person name="Marino-Ramirez L."/>
            <person name="Landsman D."/>
            <person name="Rodriguez-Kessler M."/>
            <person name="Delgado-Sanchez P."/>
        </authorList>
    </citation>
    <scope>NUCLEOTIDE SEQUENCE</scope>
    <source>
        <tissue evidence="13">Cladode</tissue>
    </source>
</reference>
<evidence type="ECO:0000256" key="7">
    <source>
        <dbReference type="ARBA" id="ARBA00037493"/>
    </source>
</evidence>
<dbReference type="InterPro" id="IPR001388">
    <property type="entry name" value="Synaptobrevin-like"/>
</dbReference>
<keyword evidence="4" id="KW-0653">Protein transport</keyword>
<keyword evidence="2" id="KW-0813">Transport</keyword>
<name>A0A7C9EF76_OPUST</name>
<evidence type="ECO:0000256" key="4">
    <source>
        <dbReference type="ARBA" id="ARBA00022927"/>
    </source>
</evidence>
<feature type="domain" description="V-SNARE coiled-coil homology" evidence="12">
    <location>
        <begin position="131"/>
        <end position="191"/>
    </location>
</feature>